<evidence type="ECO:0000313" key="2">
    <source>
        <dbReference type="EMBL" id="KAK2551256.1"/>
    </source>
</evidence>
<dbReference type="EMBL" id="JARQWQ010000099">
    <property type="protein sequence ID" value="KAK2551256.1"/>
    <property type="molecule type" value="Genomic_DNA"/>
</dbReference>
<proteinExistence type="predicted"/>
<dbReference type="AlphaFoldDB" id="A0AAD9PYM9"/>
<reference evidence="2" key="1">
    <citation type="journal article" date="2023" name="G3 (Bethesda)">
        <title>Whole genome assembly and annotation of the endangered Caribbean coral Acropora cervicornis.</title>
        <authorList>
            <person name="Selwyn J.D."/>
            <person name="Vollmer S.V."/>
        </authorList>
    </citation>
    <scope>NUCLEOTIDE SEQUENCE</scope>
    <source>
        <strain evidence="2">K2</strain>
    </source>
</reference>
<evidence type="ECO:0000313" key="3">
    <source>
        <dbReference type="Proteomes" id="UP001249851"/>
    </source>
</evidence>
<comment type="caution">
    <text evidence="2">The sequence shown here is derived from an EMBL/GenBank/DDBJ whole genome shotgun (WGS) entry which is preliminary data.</text>
</comment>
<sequence length="151" mass="17150">MDIQKVLVSFSIGALSKRYFALGILVALLFTIIVVIFVCRKRFQAQQNDAVKVRQYQELPVPTDTEVNQPNPAYRETEIELQEDLWNSSCNNTEADTTQRLAQLNTDQCSLSKDGILFESAQSRSSRKGISRHGILKEDHDLEYTELLSVV</sequence>
<feature type="transmembrane region" description="Helical" evidence="1">
    <location>
        <begin position="20"/>
        <end position="39"/>
    </location>
</feature>
<keyword evidence="1" id="KW-1133">Transmembrane helix</keyword>
<name>A0AAD9PYM9_ACRCE</name>
<dbReference type="Proteomes" id="UP001249851">
    <property type="component" value="Unassembled WGS sequence"/>
</dbReference>
<keyword evidence="1" id="KW-0812">Transmembrane</keyword>
<reference evidence="2" key="2">
    <citation type="journal article" date="2023" name="Science">
        <title>Genomic signatures of disease resistance in endangered staghorn corals.</title>
        <authorList>
            <person name="Vollmer S.V."/>
            <person name="Selwyn J.D."/>
            <person name="Despard B.A."/>
            <person name="Roesel C.L."/>
        </authorList>
    </citation>
    <scope>NUCLEOTIDE SEQUENCE</scope>
    <source>
        <strain evidence="2">K2</strain>
    </source>
</reference>
<protein>
    <submittedName>
        <fullName evidence="2">Uncharacterized protein</fullName>
    </submittedName>
</protein>
<keyword evidence="1" id="KW-0472">Membrane</keyword>
<gene>
    <name evidence="2" type="ORF">P5673_027843</name>
</gene>
<accession>A0AAD9PYM9</accession>
<organism evidence="2 3">
    <name type="scientific">Acropora cervicornis</name>
    <name type="common">Staghorn coral</name>
    <dbReference type="NCBI Taxonomy" id="6130"/>
    <lineage>
        <taxon>Eukaryota</taxon>
        <taxon>Metazoa</taxon>
        <taxon>Cnidaria</taxon>
        <taxon>Anthozoa</taxon>
        <taxon>Hexacorallia</taxon>
        <taxon>Scleractinia</taxon>
        <taxon>Astrocoeniina</taxon>
        <taxon>Acroporidae</taxon>
        <taxon>Acropora</taxon>
    </lineage>
</organism>
<evidence type="ECO:0000256" key="1">
    <source>
        <dbReference type="SAM" id="Phobius"/>
    </source>
</evidence>
<keyword evidence="3" id="KW-1185">Reference proteome</keyword>